<feature type="region of interest" description="Disordered" evidence="1">
    <location>
        <begin position="597"/>
        <end position="653"/>
    </location>
</feature>
<feature type="compositionally biased region" description="Polar residues" evidence="1">
    <location>
        <begin position="192"/>
        <end position="214"/>
    </location>
</feature>
<name>A0A8H7AG09_9EURO</name>
<feature type="region of interest" description="Disordered" evidence="1">
    <location>
        <begin position="190"/>
        <end position="282"/>
    </location>
</feature>
<organism evidence="2 3">
    <name type="scientific">Endocarpon pusillum</name>
    <dbReference type="NCBI Taxonomy" id="364733"/>
    <lineage>
        <taxon>Eukaryota</taxon>
        <taxon>Fungi</taxon>
        <taxon>Dikarya</taxon>
        <taxon>Ascomycota</taxon>
        <taxon>Pezizomycotina</taxon>
        <taxon>Eurotiomycetes</taxon>
        <taxon>Chaetothyriomycetidae</taxon>
        <taxon>Verrucariales</taxon>
        <taxon>Verrucariaceae</taxon>
        <taxon>Endocarpon</taxon>
    </lineage>
</organism>
<dbReference type="AlphaFoldDB" id="A0A8H7AG09"/>
<feature type="compositionally biased region" description="Basic and acidic residues" evidence="1">
    <location>
        <begin position="263"/>
        <end position="282"/>
    </location>
</feature>
<keyword evidence="3" id="KW-1185">Reference proteome</keyword>
<feature type="compositionally biased region" description="Basic residues" evidence="1">
    <location>
        <begin position="216"/>
        <end position="229"/>
    </location>
</feature>
<feature type="compositionally biased region" description="Basic and acidic residues" evidence="1">
    <location>
        <begin position="601"/>
        <end position="617"/>
    </location>
</feature>
<accession>A0A8H7AG09</accession>
<feature type="compositionally biased region" description="Basic and acidic residues" evidence="1">
    <location>
        <begin position="639"/>
        <end position="653"/>
    </location>
</feature>
<feature type="region of interest" description="Disordered" evidence="1">
    <location>
        <begin position="74"/>
        <end position="101"/>
    </location>
</feature>
<feature type="region of interest" description="Disordered" evidence="1">
    <location>
        <begin position="835"/>
        <end position="862"/>
    </location>
</feature>
<feature type="compositionally biased region" description="Basic and acidic residues" evidence="1">
    <location>
        <begin position="697"/>
        <end position="706"/>
    </location>
</feature>
<dbReference type="OrthoDB" id="747253at2759"/>
<feature type="region of interest" description="Disordered" evidence="1">
    <location>
        <begin position="729"/>
        <end position="823"/>
    </location>
</feature>
<evidence type="ECO:0000313" key="3">
    <source>
        <dbReference type="Proteomes" id="UP000606974"/>
    </source>
</evidence>
<evidence type="ECO:0008006" key="4">
    <source>
        <dbReference type="Google" id="ProtNLM"/>
    </source>
</evidence>
<feature type="region of interest" description="Disordered" evidence="1">
    <location>
        <begin position="666"/>
        <end position="706"/>
    </location>
</feature>
<reference evidence="2" key="1">
    <citation type="submission" date="2020-02" db="EMBL/GenBank/DDBJ databases">
        <authorList>
            <person name="Palmer J.M."/>
        </authorList>
    </citation>
    <scope>NUCLEOTIDE SEQUENCE</scope>
    <source>
        <strain evidence="2">EPUS1.4</strain>
        <tissue evidence="2">Thallus</tissue>
    </source>
</reference>
<feature type="compositionally biased region" description="Polar residues" evidence="1">
    <location>
        <begin position="81"/>
        <end position="91"/>
    </location>
</feature>
<dbReference type="Proteomes" id="UP000606974">
    <property type="component" value="Unassembled WGS sequence"/>
</dbReference>
<proteinExistence type="predicted"/>
<evidence type="ECO:0000256" key="1">
    <source>
        <dbReference type="SAM" id="MobiDB-lite"/>
    </source>
</evidence>
<protein>
    <recommendedName>
        <fullName evidence="4">Pentacotripeptide-repeat region of PRORP domain-containing protein</fullName>
    </recommendedName>
</protein>
<feature type="compositionally biased region" description="Polar residues" evidence="1">
    <location>
        <begin position="230"/>
        <end position="246"/>
    </location>
</feature>
<feature type="compositionally biased region" description="Basic and acidic residues" evidence="1">
    <location>
        <begin position="730"/>
        <end position="780"/>
    </location>
</feature>
<comment type="caution">
    <text evidence="2">The sequence shown here is derived from an EMBL/GenBank/DDBJ whole genome shotgun (WGS) entry which is preliminary data.</text>
</comment>
<evidence type="ECO:0000313" key="2">
    <source>
        <dbReference type="EMBL" id="KAF7507404.1"/>
    </source>
</evidence>
<sequence>MLGACIVGRRCFRLVAAHLVGGRPSFIPYYGQHARSSTHTAHAGAGPTSAAAGLKNSNASETKNFEAYINDATAHREKDQPSSTQTETTVTPHLIPKDPGVYDLNSTNGPEKLGTNSKAVFWGSSSFQSYQECENRSTRHAAKGAYAVRTAGKDLEGSSRSGDVRVWDLIEEREVDKSAAGVEQQIKDTLRQHSQNPQSQDNAFKGGNQATIPRSRSARPTRRQVRRNLTRAQSLPTTHSIYSRLQNPRYILTRPKLRRRRGSSTEDQRPEEKGERNDHGRRFHEAIRAASVEDIEQKLHHTAHHRPNVDGVQFMLSELIKVRHVQPQAHHYEALILANCEAHHGSAVALYPILAEMERERIGMSASILSAVLKVLSIHPDAQLLPRIIRVFSSQWISLSVTNTVHIILCLTRLNQFELAIANLEQLISTSPPISPLLQTTIPQYLYTTILYRLASPAIADHTAILHLLYLLHDNNFPISNVCISYILESAAEALHLDLTLYLWRSHVDTNYIIPNTGLCRNALLTATRNGNSELVEKAGRWLKSRGEMGGDGLGDWGIGESEMEREAFGGLDMQSRRRGLGVAAVKQTTERIVRLRRKGQVREEREMKVEDERDGGSEDQIEEEAQNDEQAVAETEDDNRQAEERDTKRKLEVQPRYVAGLIRRQRHKVSTEIKEEEEEERHQQREVDDGDDEAGEDHTKGEFKVRLRRVASSMMYKLRASYQQITGMMREEGQEKEVDSANKVEEQVGQHEEAEEGAKEDGRDGAEEDNSKSESEARPRWVRAGVKIRRLESGAETNTREPGQEKVVEEDNTKSESEVRPRWVRAGLKIRRLESVPGTDTREPRAGEGGGIGKRHGRGEE</sequence>
<dbReference type="EMBL" id="JAACFV010000069">
    <property type="protein sequence ID" value="KAF7507404.1"/>
    <property type="molecule type" value="Genomic_DNA"/>
</dbReference>
<gene>
    <name evidence="2" type="ORF">GJ744_010463</name>
</gene>
<feature type="compositionally biased region" description="Acidic residues" evidence="1">
    <location>
        <begin position="618"/>
        <end position="628"/>
    </location>
</feature>
<feature type="compositionally biased region" description="Basic and acidic residues" evidence="1">
    <location>
        <begin position="790"/>
        <end position="822"/>
    </location>
</feature>